<keyword evidence="4 6" id="KW-1133">Transmembrane helix</keyword>
<dbReference type="KEGG" id="mcui:G8O30_13350"/>
<dbReference type="Proteomes" id="UP000593626">
    <property type="component" value="Chromosome"/>
</dbReference>
<organism evidence="7 8">
    <name type="scientific">Mangrovibacillus cuniculi</name>
    <dbReference type="NCBI Taxonomy" id="2593652"/>
    <lineage>
        <taxon>Bacteria</taxon>
        <taxon>Bacillati</taxon>
        <taxon>Bacillota</taxon>
        <taxon>Bacilli</taxon>
        <taxon>Bacillales</taxon>
        <taxon>Bacillaceae</taxon>
        <taxon>Mangrovibacillus</taxon>
    </lineage>
</organism>
<feature type="transmembrane region" description="Helical" evidence="6">
    <location>
        <begin position="314"/>
        <end position="336"/>
    </location>
</feature>
<feature type="transmembrane region" description="Helical" evidence="6">
    <location>
        <begin position="159"/>
        <end position="183"/>
    </location>
</feature>
<evidence type="ECO:0000256" key="3">
    <source>
        <dbReference type="ARBA" id="ARBA00022960"/>
    </source>
</evidence>
<dbReference type="AlphaFoldDB" id="A0A7S8CDB3"/>
<reference evidence="7 8" key="1">
    <citation type="submission" date="2019-07" db="EMBL/GenBank/DDBJ databases">
        <title>Genome sequence of 2 isolates from Red Sea Mangroves.</title>
        <authorList>
            <person name="Sefrji F."/>
            <person name="Michoud G."/>
            <person name="Merlino G."/>
            <person name="Daffonchio D."/>
        </authorList>
    </citation>
    <scope>NUCLEOTIDE SEQUENCE [LARGE SCALE GENOMIC DNA]</scope>
    <source>
        <strain evidence="7 8">R1DC41</strain>
    </source>
</reference>
<keyword evidence="8" id="KW-1185">Reference proteome</keyword>
<dbReference type="GO" id="GO:0015648">
    <property type="term" value="F:lipid-linked peptidoglycan transporter activity"/>
    <property type="evidence" value="ECO:0007669"/>
    <property type="project" value="TreeGrafter"/>
</dbReference>
<gene>
    <name evidence="7" type="ORF">G8O30_13350</name>
</gene>
<dbReference type="InterPro" id="IPR001182">
    <property type="entry name" value="FtsW/RodA"/>
</dbReference>
<proteinExistence type="predicted"/>
<evidence type="ECO:0000256" key="5">
    <source>
        <dbReference type="ARBA" id="ARBA00023136"/>
    </source>
</evidence>
<dbReference type="GO" id="GO:0008360">
    <property type="term" value="P:regulation of cell shape"/>
    <property type="evidence" value="ECO:0007669"/>
    <property type="project" value="UniProtKB-KW"/>
</dbReference>
<dbReference type="GO" id="GO:0005886">
    <property type="term" value="C:plasma membrane"/>
    <property type="evidence" value="ECO:0007669"/>
    <property type="project" value="TreeGrafter"/>
</dbReference>
<evidence type="ECO:0000313" key="7">
    <source>
        <dbReference type="EMBL" id="QPC47875.1"/>
    </source>
</evidence>
<evidence type="ECO:0000313" key="8">
    <source>
        <dbReference type="Proteomes" id="UP000593626"/>
    </source>
</evidence>
<keyword evidence="3" id="KW-0133">Cell shape</keyword>
<protein>
    <submittedName>
        <fullName evidence="7">FtsW/RodA/SpoVE family cell cycle protein</fullName>
    </submittedName>
</protein>
<evidence type="ECO:0000256" key="6">
    <source>
        <dbReference type="SAM" id="Phobius"/>
    </source>
</evidence>
<dbReference type="Pfam" id="PF01098">
    <property type="entry name" value="FTSW_RODA_SPOVE"/>
    <property type="match status" value="1"/>
</dbReference>
<feature type="transmembrane region" description="Helical" evidence="6">
    <location>
        <begin position="348"/>
        <end position="375"/>
    </location>
</feature>
<dbReference type="GO" id="GO:0032153">
    <property type="term" value="C:cell division site"/>
    <property type="evidence" value="ECO:0007669"/>
    <property type="project" value="TreeGrafter"/>
</dbReference>
<feature type="transmembrane region" description="Helical" evidence="6">
    <location>
        <begin position="195"/>
        <end position="224"/>
    </location>
</feature>
<evidence type="ECO:0000256" key="1">
    <source>
        <dbReference type="ARBA" id="ARBA00004141"/>
    </source>
</evidence>
<dbReference type="EMBL" id="CP049742">
    <property type="protein sequence ID" value="QPC47875.1"/>
    <property type="molecule type" value="Genomic_DNA"/>
</dbReference>
<dbReference type="RefSeq" id="WP_239672554.1">
    <property type="nucleotide sequence ID" value="NZ_CP049742.1"/>
</dbReference>
<sequence>MSYLKEHFFSEVLQNIMSKEVREAVCKELDQHINSTKQSLTEKGLKEIEAEKLAIKQMGDASELGIKFKNLYRPLFDWKLFGVFFVIIVMGILPVIHAPGDFLTKRIIITVLGIATVIGITLFDYRILYKWKWLVFLVACILMLWVIFLPNVTINGRGYLLIGGVLINALTVMPLFILFWASYFVKKTINNIYTFLLFLLTISLFILNMDFVPLVLFCIVWSVLLIISNTKTKSKIFLMLTFLLSMFLYFTMSFNTYELERFKTILDFQRNGDTYITTYLRDLLANAGWFGNSRMPENFMELHTDMAFVNITYFFGWVVSVFLLLCIIVLLVRLSFITLNIKDEFGKLLVAGIVTILISQFVYNILMMLGLVPYISMSLPFISYGFGPTVINSILIGLVLSIYRRKNLIKGK</sequence>
<feature type="transmembrane region" description="Helical" evidence="6">
    <location>
        <begin position="78"/>
        <end position="96"/>
    </location>
</feature>
<dbReference type="GO" id="GO:0051301">
    <property type="term" value="P:cell division"/>
    <property type="evidence" value="ECO:0007669"/>
    <property type="project" value="InterPro"/>
</dbReference>
<accession>A0A7S8CDB3</accession>
<name>A0A7S8CDB3_9BACI</name>
<evidence type="ECO:0000256" key="4">
    <source>
        <dbReference type="ARBA" id="ARBA00022989"/>
    </source>
</evidence>
<feature type="transmembrane region" description="Helical" evidence="6">
    <location>
        <begin position="133"/>
        <end position="152"/>
    </location>
</feature>
<feature type="transmembrane region" description="Helical" evidence="6">
    <location>
        <begin position="381"/>
        <end position="403"/>
    </location>
</feature>
<evidence type="ECO:0000256" key="2">
    <source>
        <dbReference type="ARBA" id="ARBA00022692"/>
    </source>
</evidence>
<keyword evidence="2 6" id="KW-0812">Transmembrane</keyword>
<feature type="transmembrane region" description="Helical" evidence="6">
    <location>
        <begin position="108"/>
        <end position="127"/>
    </location>
</feature>
<dbReference type="PANTHER" id="PTHR30474:SF1">
    <property type="entry name" value="PEPTIDOGLYCAN GLYCOSYLTRANSFERASE MRDB"/>
    <property type="match status" value="1"/>
</dbReference>
<keyword evidence="5 6" id="KW-0472">Membrane</keyword>
<dbReference type="PANTHER" id="PTHR30474">
    <property type="entry name" value="CELL CYCLE PROTEIN"/>
    <property type="match status" value="1"/>
</dbReference>
<feature type="transmembrane region" description="Helical" evidence="6">
    <location>
        <begin position="236"/>
        <end position="254"/>
    </location>
</feature>
<comment type="subcellular location">
    <subcellularLocation>
        <location evidence="1">Membrane</location>
        <topology evidence="1">Multi-pass membrane protein</topology>
    </subcellularLocation>
</comment>